<proteinExistence type="predicted"/>
<evidence type="ECO:0000256" key="1">
    <source>
        <dbReference type="SAM" id="MobiDB-lite"/>
    </source>
</evidence>
<organism evidence="2 3">
    <name type="scientific">Blyttiomyces helicus</name>
    <dbReference type="NCBI Taxonomy" id="388810"/>
    <lineage>
        <taxon>Eukaryota</taxon>
        <taxon>Fungi</taxon>
        <taxon>Fungi incertae sedis</taxon>
        <taxon>Chytridiomycota</taxon>
        <taxon>Chytridiomycota incertae sedis</taxon>
        <taxon>Chytridiomycetes</taxon>
        <taxon>Chytridiomycetes incertae sedis</taxon>
        <taxon>Blyttiomyces</taxon>
    </lineage>
</organism>
<name>A0A4P9W9Q0_9FUNG</name>
<feature type="region of interest" description="Disordered" evidence="1">
    <location>
        <begin position="63"/>
        <end position="122"/>
    </location>
</feature>
<evidence type="ECO:0000313" key="3">
    <source>
        <dbReference type="Proteomes" id="UP000269721"/>
    </source>
</evidence>
<keyword evidence="3" id="KW-1185">Reference proteome</keyword>
<accession>A0A4P9W9Q0</accession>
<dbReference type="AlphaFoldDB" id="A0A4P9W9Q0"/>
<evidence type="ECO:0000313" key="2">
    <source>
        <dbReference type="EMBL" id="RKO86946.1"/>
    </source>
</evidence>
<gene>
    <name evidence="2" type="ORF">BDK51DRAFT_40062</name>
</gene>
<dbReference type="Proteomes" id="UP000269721">
    <property type="component" value="Unassembled WGS sequence"/>
</dbReference>
<reference evidence="3" key="1">
    <citation type="journal article" date="2018" name="Nat. Microbiol.">
        <title>Leveraging single-cell genomics to expand the fungal tree of life.</title>
        <authorList>
            <person name="Ahrendt S.R."/>
            <person name="Quandt C.A."/>
            <person name="Ciobanu D."/>
            <person name="Clum A."/>
            <person name="Salamov A."/>
            <person name="Andreopoulos B."/>
            <person name="Cheng J.F."/>
            <person name="Woyke T."/>
            <person name="Pelin A."/>
            <person name="Henrissat B."/>
            <person name="Reynolds N.K."/>
            <person name="Benny G.L."/>
            <person name="Smith M.E."/>
            <person name="James T.Y."/>
            <person name="Grigoriev I.V."/>
        </authorList>
    </citation>
    <scope>NUCLEOTIDE SEQUENCE [LARGE SCALE GENOMIC DNA]</scope>
</reference>
<feature type="compositionally biased region" description="Basic residues" evidence="1">
    <location>
        <begin position="108"/>
        <end position="122"/>
    </location>
</feature>
<feature type="compositionally biased region" description="Low complexity" evidence="1">
    <location>
        <begin position="97"/>
        <end position="107"/>
    </location>
</feature>
<feature type="region of interest" description="Disordered" evidence="1">
    <location>
        <begin position="1"/>
        <end position="47"/>
    </location>
</feature>
<sequence length="122" mass="12653">MRRVHSKAEKSKPMLNPTMVSLPAGDAATSFPDPLVRPPHAADHSGRSYCGQELAIHTPGVLNAQAYPSCPSSAVPTRQGGGGGGASPPTASPSPPSTSSISNATPLLRKRPRRRRHGSQQG</sequence>
<dbReference type="EMBL" id="KZ997793">
    <property type="protein sequence ID" value="RKO86946.1"/>
    <property type="molecule type" value="Genomic_DNA"/>
</dbReference>
<feature type="compositionally biased region" description="Basic and acidic residues" evidence="1">
    <location>
        <begin position="1"/>
        <end position="12"/>
    </location>
</feature>
<protein>
    <submittedName>
        <fullName evidence="2">Uncharacterized protein</fullName>
    </submittedName>
</protein>